<gene>
    <name evidence="1" type="ORF">CGLAU_08880</name>
</gene>
<sequence>MVNRLLNTLDRLDAKMVFYGQEKPRGPNDETAENETSRYDHAMKQLIQRVNRSLPDGENYLLLMDKQGPKERMEIFASSAAFMFSHREADRLLEPPLEVESHLYQTVQCADWLCALVGRIAGYKYDPGFNEHSWAVTYFGERLAKIVSEQSKIRAADNGKDMYGNHLGSHTQCFSYTEIRRHLERR</sequence>
<evidence type="ECO:0000313" key="2">
    <source>
        <dbReference type="Proteomes" id="UP000217209"/>
    </source>
</evidence>
<dbReference type="Pfam" id="PF12686">
    <property type="entry name" value="DUF3800"/>
    <property type="match status" value="1"/>
</dbReference>
<evidence type="ECO:0008006" key="3">
    <source>
        <dbReference type="Google" id="ProtNLM"/>
    </source>
</evidence>
<proteinExistence type="predicted"/>
<dbReference type="InterPro" id="IPR024524">
    <property type="entry name" value="DUF3800"/>
</dbReference>
<protein>
    <recommendedName>
        <fullName evidence="3">DUF3800 domain-containing protein</fullName>
    </recommendedName>
</protein>
<dbReference type="Proteomes" id="UP000217209">
    <property type="component" value="Chromosome"/>
</dbReference>
<reference evidence="1 2" key="1">
    <citation type="submission" date="2016-12" db="EMBL/GenBank/DDBJ databases">
        <authorList>
            <person name="Song W.-J."/>
            <person name="Kurnit D.M."/>
        </authorList>
    </citation>
    <scope>NUCLEOTIDE SEQUENCE [LARGE SCALE GENOMIC DNA]</scope>
    <source>
        <strain evidence="1 2">DSM 30827</strain>
    </source>
</reference>
<name>A0A1Q2HY77_9CORY</name>
<dbReference type="EMBL" id="CP019688">
    <property type="protein sequence ID" value="AQQ15730.1"/>
    <property type="molecule type" value="Genomic_DNA"/>
</dbReference>
<dbReference type="AlphaFoldDB" id="A0A1Q2HY77"/>
<accession>A0A1Q2HY77</accession>
<dbReference type="KEGG" id="cgv:CGLAU_08880"/>
<organism evidence="1 2">
    <name type="scientific">Corynebacterium glaucum</name>
    <dbReference type="NCBI Taxonomy" id="187491"/>
    <lineage>
        <taxon>Bacteria</taxon>
        <taxon>Bacillati</taxon>
        <taxon>Actinomycetota</taxon>
        <taxon>Actinomycetes</taxon>
        <taxon>Mycobacteriales</taxon>
        <taxon>Corynebacteriaceae</taxon>
        <taxon>Corynebacterium</taxon>
    </lineage>
</organism>
<keyword evidence="2" id="KW-1185">Reference proteome</keyword>
<evidence type="ECO:0000313" key="1">
    <source>
        <dbReference type="EMBL" id="AQQ15730.1"/>
    </source>
</evidence>